<evidence type="ECO:0000256" key="11">
    <source>
        <dbReference type="ARBA" id="ARBA00023170"/>
    </source>
</evidence>
<evidence type="ECO:0000256" key="8">
    <source>
        <dbReference type="ARBA" id="ARBA00023010"/>
    </source>
</evidence>
<keyword evidence="7" id="KW-1133">Transmembrane helix</keyword>
<comment type="caution">
    <text evidence="13">The sequence shown here is derived from an EMBL/GenBank/DDBJ whole genome shotgun (WGS) entry which is preliminary data.</text>
</comment>
<dbReference type="GO" id="GO:0006886">
    <property type="term" value="P:intracellular protein transport"/>
    <property type="evidence" value="ECO:0007669"/>
    <property type="project" value="InterPro"/>
</dbReference>
<feature type="region of interest" description="Disordered" evidence="12">
    <location>
        <begin position="1"/>
        <end position="37"/>
    </location>
</feature>
<protein>
    <recommendedName>
        <fullName evidence="15">Mitochondrial import receptor subunit tom22</fullName>
    </recommendedName>
</protein>
<keyword evidence="11" id="KW-0675">Receptor</keyword>
<accession>A0AAD5XEA2</accession>
<proteinExistence type="inferred from homology"/>
<reference evidence="13" key="1">
    <citation type="submission" date="2020-05" db="EMBL/GenBank/DDBJ databases">
        <title>Phylogenomic resolution of chytrid fungi.</title>
        <authorList>
            <person name="Stajich J.E."/>
            <person name="Amses K."/>
            <person name="Simmons R."/>
            <person name="Seto K."/>
            <person name="Myers J."/>
            <person name="Bonds A."/>
            <person name="Quandt C.A."/>
            <person name="Barry K."/>
            <person name="Liu P."/>
            <person name="Grigoriev I."/>
            <person name="Longcore J.E."/>
            <person name="James T.Y."/>
        </authorList>
    </citation>
    <scope>NUCLEOTIDE SEQUENCE</scope>
    <source>
        <strain evidence="13">JEL0513</strain>
    </source>
</reference>
<keyword evidence="3" id="KW-0813">Transport</keyword>
<evidence type="ECO:0000313" key="14">
    <source>
        <dbReference type="Proteomes" id="UP001211907"/>
    </source>
</evidence>
<comment type="subcellular location">
    <subcellularLocation>
        <location evidence="1">Mitochondrion outer membrane</location>
        <topology evidence="1">Single-pass membrane protein</topology>
    </subcellularLocation>
</comment>
<evidence type="ECO:0000313" key="13">
    <source>
        <dbReference type="EMBL" id="KAJ3114090.1"/>
    </source>
</evidence>
<evidence type="ECO:0008006" key="15">
    <source>
        <dbReference type="Google" id="ProtNLM"/>
    </source>
</evidence>
<dbReference type="InterPro" id="IPR005683">
    <property type="entry name" value="Tom22"/>
</dbReference>
<evidence type="ECO:0000256" key="1">
    <source>
        <dbReference type="ARBA" id="ARBA00004572"/>
    </source>
</evidence>
<keyword evidence="6" id="KW-0653">Protein transport</keyword>
<name>A0AAD5XEA2_9FUNG</name>
<dbReference type="PANTHER" id="PTHR12504:SF0">
    <property type="entry name" value="MITOCHONDRIAL IMPORT RECEPTOR SUBUNIT TOM22 HOMOLOG"/>
    <property type="match status" value="1"/>
</dbReference>
<evidence type="ECO:0000256" key="7">
    <source>
        <dbReference type="ARBA" id="ARBA00022989"/>
    </source>
</evidence>
<keyword evidence="5" id="KW-1000">Mitochondrion outer membrane</keyword>
<keyword evidence="4" id="KW-0812">Transmembrane</keyword>
<evidence type="ECO:0000256" key="6">
    <source>
        <dbReference type="ARBA" id="ARBA00022927"/>
    </source>
</evidence>
<dbReference type="Pfam" id="PF04281">
    <property type="entry name" value="Tom22"/>
    <property type="match status" value="1"/>
</dbReference>
<dbReference type="AlphaFoldDB" id="A0AAD5XEA2"/>
<feature type="compositionally biased region" description="Acidic residues" evidence="12">
    <location>
        <begin position="8"/>
        <end position="37"/>
    </location>
</feature>
<gene>
    <name evidence="13" type="ORF">HK100_001768</name>
</gene>
<dbReference type="EMBL" id="JADGJH010001396">
    <property type="protein sequence ID" value="KAJ3114090.1"/>
    <property type="molecule type" value="Genomic_DNA"/>
</dbReference>
<evidence type="ECO:0000256" key="4">
    <source>
        <dbReference type="ARBA" id="ARBA00022692"/>
    </source>
</evidence>
<organism evidence="13 14">
    <name type="scientific">Physocladia obscura</name>
    <dbReference type="NCBI Taxonomy" id="109957"/>
    <lineage>
        <taxon>Eukaryota</taxon>
        <taxon>Fungi</taxon>
        <taxon>Fungi incertae sedis</taxon>
        <taxon>Chytridiomycota</taxon>
        <taxon>Chytridiomycota incertae sedis</taxon>
        <taxon>Chytridiomycetes</taxon>
        <taxon>Chytridiales</taxon>
        <taxon>Chytriomycetaceae</taxon>
        <taxon>Physocladia</taxon>
    </lineage>
</organism>
<evidence type="ECO:0000256" key="2">
    <source>
        <dbReference type="ARBA" id="ARBA00009874"/>
    </source>
</evidence>
<keyword evidence="8" id="KW-0811">Translocation</keyword>
<keyword evidence="9" id="KW-0496">Mitochondrion</keyword>
<dbReference type="PANTHER" id="PTHR12504">
    <property type="entry name" value="MITOCHONDRIAL IMPORT RECEPTOR SUBUNIT TOM22"/>
    <property type="match status" value="1"/>
</dbReference>
<comment type="similarity">
    <text evidence="2">Belongs to the Tom22 family.</text>
</comment>
<sequence>MSGQEVSVQDETERDEDYLTEGDTESEGGDGSESEFGDETLGERLWALVDIVPPTVRVGVAAAASRGVGAAVRVGVAGGKALWVVATAALLVLMPVALELERESFAVQQENLQRVQAQQAQQLQAEVVAPPAVA</sequence>
<evidence type="ECO:0000256" key="5">
    <source>
        <dbReference type="ARBA" id="ARBA00022787"/>
    </source>
</evidence>
<evidence type="ECO:0000256" key="9">
    <source>
        <dbReference type="ARBA" id="ARBA00023128"/>
    </source>
</evidence>
<dbReference type="GO" id="GO:0005741">
    <property type="term" value="C:mitochondrial outer membrane"/>
    <property type="evidence" value="ECO:0007669"/>
    <property type="project" value="UniProtKB-SubCell"/>
</dbReference>
<evidence type="ECO:0000256" key="12">
    <source>
        <dbReference type="SAM" id="MobiDB-lite"/>
    </source>
</evidence>
<evidence type="ECO:0000256" key="3">
    <source>
        <dbReference type="ARBA" id="ARBA00022448"/>
    </source>
</evidence>
<dbReference type="CDD" id="cd22884">
    <property type="entry name" value="TOM22"/>
    <property type="match status" value="1"/>
</dbReference>
<keyword evidence="14" id="KW-1185">Reference proteome</keyword>
<keyword evidence="10" id="KW-0472">Membrane</keyword>
<dbReference type="Proteomes" id="UP001211907">
    <property type="component" value="Unassembled WGS sequence"/>
</dbReference>
<evidence type="ECO:0000256" key="10">
    <source>
        <dbReference type="ARBA" id="ARBA00023136"/>
    </source>
</evidence>